<proteinExistence type="predicted"/>
<protein>
    <submittedName>
        <fullName evidence="1">Uncharacterized protein</fullName>
    </submittedName>
</protein>
<evidence type="ECO:0000313" key="2">
    <source>
        <dbReference type="Proteomes" id="UP001151532"/>
    </source>
</evidence>
<evidence type="ECO:0000313" key="1">
    <source>
        <dbReference type="EMBL" id="KAJ6711286.1"/>
    </source>
</evidence>
<sequence>MGRERYCSLLPCLCAWTYPPYLFHDLWVYWSYPLRSISQDFDRIRRCSIKWYFYGDSWYRCMIPIQDDCSSFLGSCWTDDRL</sequence>
<dbReference type="Proteomes" id="UP001151532">
    <property type="component" value="Chromosome 1"/>
</dbReference>
<dbReference type="AlphaFoldDB" id="A0A9Q0TGL4"/>
<reference evidence="1" key="2">
    <citation type="journal article" date="2023" name="Int. J. Mol. Sci.">
        <title>De Novo Assembly and Annotation of 11 Diverse Shrub Willow (Salix) Genomes Reveals Novel Gene Organization in Sex-Linked Regions.</title>
        <authorList>
            <person name="Hyden B."/>
            <person name="Feng K."/>
            <person name="Yates T.B."/>
            <person name="Jawdy S."/>
            <person name="Cereghino C."/>
            <person name="Smart L.B."/>
            <person name="Muchero W."/>
        </authorList>
    </citation>
    <scope>NUCLEOTIDE SEQUENCE</scope>
    <source>
        <tissue evidence="1">Shoot tip</tissue>
    </source>
</reference>
<accession>A0A9Q0TGL4</accession>
<dbReference type="EMBL" id="JAPFFK010000015">
    <property type="protein sequence ID" value="KAJ6711286.1"/>
    <property type="molecule type" value="Genomic_DNA"/>
</dbReference>
<keyword evidence="2" id="KW-1185">Reference proteome</keyword>
<name>A0A9Q0TGL4_SALPP</name>
<comment type="caution">
    <text evidence="1">The sequence shown here is derived from an EMBL/GenBank/DDBJ whole genome shotgun (WGS) entry which is preliminary data.</text>
</comment>
<reference evidence="1" key="1">
    <citation type="submission" date="2022-11" db="EMBL/GenBank/DDBJ databases">
        <authorList>
            <person name="Hyden B.L."/>
            <person name="Feng K."/>
            <person name="Yates T."/>
            <person name="Jawdy S."/>
            <person name="Smart L.B."/>
            <person name="Muchero W."/>
        </authorList>
    </citation>
    <scope>NUCLEOTIDE SEQUENCE</scope>
    <source>
        <tissue evidence="1">Shoot tip</tissue>
    </source>
</reference>
<gene>
    <name evidence="1" type="ORF">OIU79_007686</name>
</gene>
<organism evidence="1 2">
    <name type="scientific">Salix purpurea</name>
    <name type="common">Purple osier willow</name>
    <dbReference type="NCBI Taxonomy" id="77065"/>
    <lineage>
        <taxon>Eukaryota</taxon>
        <taxon>Viridiplantae</taxon>
        <taxon>Streptophyta</taxon>
        <taxon>Embryophyta</taxon>
        <taxon>Tracheophyta</taxon>
        <taxon>Spermatophyta</taxon>
        <taxon>Magnoliopsida</taxon>
        <taxon>eudicotyledons</taxon>
        <taxon>Gunneridae</taxon>
        <taxon>Pentapetalae</taxon>
        <taxon>rosids</taxon>
        <taxon>fabids</taxon>
        <taxon>Malpighiales</taxon>
        <taxon>Salicaceae</taxon>
        <taxon>Saliceae</taxon>
        <taxon>Salix</taxon>
    </lineage>
</organism>